<reference evidence="1" key="1">
    <citation type="submission" date="2018-05" db="EMBL/GenBank/DDBJ databases">
        <authorList>
            <person name="Lanie J.A."/>
            <person name="Ng W.-L."/>
            <person name="Kazmierczak K.M."/>
            <person name="Andrzejewski T.M."/>
            <person name="Davidsen T.M."/>
            <person name="Wayne K.J."/>
            <person name="Tettelin H."/>
            <person name="Glass J.I."/>
            <person name="Rusch D."/>
            <person name="Podicherti R."/>
            <person name="Tsui H.-C.T."/>
            <person name="Winkler M.E."/>
        </authorList>
    </citation>
    <scope>NUCLEOTIDE SEQUENCE</scope>
</reference>
<sequence length="28" mass="3014">VTVVVDHLSSTHALDFQPDFATGRSQAD</sequence>
<dbReference type="EMBL" id="UINC01188987">
    <property type="protein sequence ID" value="SVE02467.1"/>
    <property type="molecule type" value="Genomic_DNA"/>
</dbReference>
<accession>A0A383A3T0</accession>
<proteinExistence type="predicted"/>
<feature type="non-terminal residue" evidence="1">
    <location>
        <position position="1"/>
    </location>
</feature>
<gene>
    <name evidence="1" type="ORF">METZ01_LOCUS455321</name>
</gene>
<dbReference type="AlphaFoldDB" id="A0A383A3T0"/>
<feature type="non-terminal residue" evidence="1">
    <location>
        <position position="28"/>
    </location>
</feature>
<organism evidence="1">
    <name type="scientific">marine metagenome</name>
    <dbReference type="NCBI Taxonomy" id="408172"/>
    <lineage>
        <taxon>unclassified sequences</taxon>
        <taxon>metagenomes</taxon>
        <taxon>ecological metagenomes</taxon>
    </lineage>
</organism>
<evidence type="ECO:0000313" key="1">
    <source>
        <dbReference type="EMBL" id="SVE02467.1"/>
    </source>
</evidence>
<name>A0A383A3T0_9ZZZZ</name>
<protein>
    <submittedName>
        <fullName evidence="1">Uncharacterized protein</fullName>
    </submittedName>
</protein>